<comment type="caution">
    <text evidence="1">The sequence shown here is derived from an EMBL/GenBank/DDBJ whole genome shotgun (WGS) entry which is preliminary data.</text>
</comment>
<dbReference type="RefSeq" id="WP_275819778.1">
    <property type="nucleotide sequence ID" value="NZ_JARHUD010000001.1"/>
</dbReference>
<sequence length="339" mass="36790">MRRLIVSLLFLLVLLGVAWSAFWWWSAGELKQQLTRWQTVQREQGRDFGFASATVSGYPAHLRLRLEQPHLTGRGGWRWEAPAVHAEAAFLDLRTITATFSGTHELYPPESSGAAELQLAVGAGQGRFLLDDRGAVASGRLQLQRLALAGHPDGPSSLRRLDLAWGTLAGEEEPPAREALLPFFLAMEDWDLPGALAPPLGRRIDLLEAQGRVEGTVPLAPPEEALPAWAAEGGTTELEHMALQWGPLSLAGDASVTLDERNRVLGAGTARIRGFERTLDALHDGDVIAEDIARLGAMGLRALSQEDSDGHRVIEVPLSAQDGLLYVGPLPLMPLLPLF</sequence>
<dbReference type="EMBL" id="JARHUD010000001">
    <property type="protein sequence ID" value="MDF2094890.1"/>
    <property type="molecule type" value="Genomic_DNA"/>
</dbReference>
<dbReference type="Proteomes" id="UP001215503">
    <property type="component" value="Unassembled WGS sequence"/>
</dbReference>
<keyword evidence="2" id="KW-1185">Reference proteome</keyword>
<gene>
    <name evidence="1" type="ORF">P2G67_02735</name>
</gene>
<name>A0ABT5YIX1_9PROT</name>
<accession>A0ABT5YIX1</accession>
<evidence type="ECO:0000313" key="2">
    <source>
        <dbReference type="Proteomes" id="UP001215503"/>
    </source>
</evidence>
<protein>
    <submittedName>
        <fullName evidence="1">DUF2125 domain-containing protein</fullName>
    </submittedName>
</protein>
<proteinExistence type="predicted"/>
<evidence type="ECO:0000313" key="1">
    <source>
        <dbReference type="EMBL" id="MDF2094890.1"/>
    </source>
</evidence>
<organism evidence="1 2">
    <name type="scientific">Aquibaculum arenosum</name>
    <dbReference type="NCBI Taxonomy" id="3032591"/>
    <lineage>
        <taxon>Bacteria</taxon>
        <taxon>Pseudomonadati</taxon>
        <taxon>Pseudomonadota</taxon>
        <taxon>Alphaproteobacteria</taxon>
        <taxon>Rhodospirillales</taxon>
        <taxon>Rhodovibrionaceae</taxon>
        <taxon>Aquibaculum</taxon>
    </lineage>
</organism>
<dbReference type="InterPro" id="IPR018666">
    <property type="entry name" value="DUF2125"/>
</dbReference>
<reference evidence="1 2" key="1">
    <citation type="submission" date="2023-03" db="EMBL/GenBank/DDBJ databases">
        <title>Fodinicurvata sp. CAU 1616 isolated from sea sendiment.</title>
        <authorList>
            <person name="Kim W."/>
        </authorList>
    </citation>
    <scope>NUCLEOTIDE SEQUENCE [LARGE SCALE GENOMIC DNA]</scope>
    <source>
        <strain evidence="1 2">CAU 1616</strain>
    </source>
</reference>
<dbReference type="Pfam" id="PF09898">
    <property type="entry name" value="DUF2125"/>
    <property type="match status" value="1"/>
</dbReference>